<name>A0A016TB15_9BILA</name>
<feature type="domain" description="C2" evidence="3">
    <location>
        <begin position="615"/>
        <end position="750"/>
    </location>
</feature>
<keyword evidence="5" id="KW-1185">Reference proteome</keyword>
<feature type="compositionally biased region" description="Basic and acidic residues" evidence="2">
    <location>
        <begin position="267"/>
        <end position="278"/>
    </location>
</feature>
<dbReference type="PANTHER" id="PTHR13076">
    <property type="entry name" value="COILED-COIL AND C2 DOMAIN-CONTAINING PROTEIN 1-LIKE"/>
    <property type="match status" value="1"/>
</dbReference>
<dbReference type="InterPro" id="IPR039725">
    <property type="entry name" value="CC2D1A/B"/>
</dbReference>
<dbReference type="InterPro" id="IPR000008">
    <property type="entry name" value="C2_dom"/>
</dbReference>
<dbReference type="SMART" id="SM00685">
    <property type="entry name" value="DM14"/>
    <property type="match status" value="3"/>
</dbReference>
<feature type="region of interest" description="Disordered" evidence="2">
    <location>
        <begin position="414"/>
        <end position="460"/>
    </location>
</feature>
<dbReference type="Gene3D" id="2.60.40.150">
    <property type="entry name" value="C2 domain"/>
    <property type="match status" value="1"/>
</dbReference>
<dbReference type="GO" id="GO:0001227">
    <property type="term" value="F:DNA-binding transcription repressor activity, RNA polymerase II-specific"/>
    <property type="evidence" value="ECO:0007669"/>
    <property type="project" value="InterPro"/>
</dbReference>
<reference evidence="5" key="1">
    <citation type="journal article" date="2015" name="Nat. Genet.">
        <title>The genome and transcriptome of the zoonotic hookworm Ancylostoma ceylanicum identify infection-specific gene families.</title>
        <authorList>
            <person name="Schwarz E.M."/>
            <person name="Hu Y."/>
            <person name="Antoshechkin I."/>
            <person name="Miller M.M."/>
            <person name="Sternberg P.W."/>
            <person name="Aroian R.V."/>
        </authorList>
    </citation>
    <scope>NUCLEOTIDE SEQUENCE</scope>
    <source>
        <strain evidence="5">HY135</strain>
    </source>
</reference>
<feature type="compositionally biased region" description="Pro residues" evidence="2">
    <location>
        <begin position="67"/>
        <end position="80"/>
    </location>
</feature>
<evidence type="ECO:0000256" key="1">
    <source>
        <dbReference type="ARBA" id="ARBA00010672"/>
    </source>
</evidence>
<feature type="region of interest" description="Disordered" evidence="2">
    <location>
        <begin position="333"/>
        <end position="361"/>
    </location>
</feature>
<sequence length="790" mass="85149">MCIFIRINDLCNSCFHANMVCYPEAAAMDFSEMERAVYGGNVEEDEELLAELLALQQEEEAKQRRSAPPPVAARTAPPPKSRSSGALGVDPATLAAALADDVEVDESALENDPDLLAELSGLIGNEAAAAPSAAPAASAAPAMQVDGAMVSRLRGLQAVYQKMLVASSSEGNSAKQRRHQRCVDKLKELISKAERGGVIDEAEIPPAPPSFAPASSSAPPSVPPPSSLQPPPVPKRTSSTPSAASGSGLQPPPLPERSSSASLPAEPQKDSDNAESKKQQILTVLRRRRDAYVANGKAAVAAMDKAAAKQYVETAKMFDQALAALDSASVDELDMSEVPPSPPPYRKAAPAPVEQPKPTTFVGGLQNRMERFQALAQKAKQEGNDRKARMNTRMVEQYAAAIRDAKAGRPVAVADLPSLPDMPPLPPQKPATAPKGPAPGVRPPPAVGPLAPSGQPGKSRNSTQLEFLIERQNEFRHAAMQAKARGNIDLAKKYLLESKGFDKMIAAARAGLPVSIKSTPIPPQATTSHATLQPKIVPSATSTTGIEGRGEALSMMEKALIEQVQLAENSRMRFTRLGDVGKVKLFEEWAKAAKQDLLLVREVAKQGLNLPKFHYEMRHIPSADLFPDLAEDVLELSIIRCRDVPLPSGYEPSDANLFVKYVFPYPNDANQSGKTKYVSGTQSPEFNELVVLQIGSRKARGHKLLRVLKRAPLKLDVYQKGSFLRSDKLLGTCEWKLEELESKALLEESLPLKEGRKAVGGLLTLKIRVREPLGDAKLTTTQHRWLVLDN</sequence>
<protein>
    <recommendedName>
        <fullName evidence="3">C2 domain-containing protein</fullName>
    </recommendedName>
</protein>
<dbReference type="SMART" id="SM00239">
    <property type="entry name" value="C2"/>
    <property type="match status" value="1"/>
</dbReference>
<evidence type="ECO:0000313" key="4">
    <source>
        <dbReference type="EMBL" id="EYB99824.1"/>
    </source>
</evidence>
<dbReference type="InterPro" id="IPR035892">
    <property type="entry name" value="C2_domain_sf"/>
</dbReference>
<dbReference type="InterPro" id="IPR006608">
    <property type="entry name" value="CC2D1A/B_DM14"/>
</dbReference>
<evidence type="ECO:0000313" key="5">
    <source>
        <dbReference type="Proteomes" id="UP000024635"/>
    </source>
</evidence>
<dbReference type="Pfam" id="PF00168">
    <property type="entry name" value="C2"/>
    <property type="match status" value="1"/>
</dbReference>
<dbReference type="Proteomes" id="UP000024635">
    <property type="component" value="Unassembled WGS sequence"/>
</dbReference>
<accession>A0A016TB15</accession>
<feature type="compositionally biased region" description="Pro residues" evidence="2">
    <location>
        <begin position="420"/>
        <end position="429"/>
    </location>
</feature>
<comment type="similarity">
    <text evidence="1">Belongs to the CC2D1 family.</text>
</comment>
<gene>
    <name evidence="4" type="primary">Acey_s0119.g790</name>
    <name evidence="4" type="synonym">Acey-Y37H9A.3</name>
    <name evidence="4" type="ORF">Y032_0119g790</name>
</gene>
<organism evidence="4 5">
    <name type="scientific">Ancylostoma ceylanicum</name>
    <dbReference type="NCBI Taxonomy" id="53326"/>
    <lineage>
        <taxon>Eukaryota</taxon>
        <taxon>Metazoa</taxon>
        <taxon>Ecdysozoa</taxon>
        <taxon>Nematoda</taxon>
        <taxon>Chromadorea</taxon>
        <taxon>Rhabditida</taxon>
        <taxon>Rhabditina</taxon>
        <taxon>Rhabditomorpha</taxon>
        <taxon>Strongyloidea</taxon>
        <taxon>Ancylostomatidae</taxon>
        <taxon>Ancylostomatinae</taxon>
        <taxon>Ancylostoma</taxon>
    </lineage>
</organism>
<evidence type="ECO:0000256" key="2">
    <source>
        <dbReference type="SAM" id="MobiDB-lite"/>
    </source>
</evidence>
<dbReference type="OrthoDB" id="19996at2759"/>
<dbReference type="PANTHER" id="PTHR13076:SF9">
    <property type="entry name" value="COILED-COIL AND C2 DOMAIN-CONTAINING PROTEIN 1-LIKE"/>
    <property type="match status" value="1"/>
</dbReference>
<feature type="compositionally biased region" description="Low complexity" evidence="2">
    <location>
        <begin position="237"/>
        <end position="248"/>
    </location>
</feature>
<feature type="region of interest" description="Disordered" evidence="2">
    <location>
        <begin position="197"/>
        <end position="286"/>
    </location>
</feature>
<comment type="caution">
    <text evidence="4">The sequence shown here is derived from an EMBL/GenBank/DDBJ whole genome shotgun (WGS) entry which is preliminary data.</text>
</comment>
<dbReference type="STRING" id="53326.A0A016TB15"/>
<dbReference type="EMBL" id="JARK01001455">
    <property type="protein sequence ID" value="EYB99824.1"/>
    <property type="molecule type" value="Genomic_DNA"/>
</dbReference>
<feature type="compositionally biased region" description="Pro residues" evidence="2">
    <location>
        <begin position="220"/>
        <end position="234"/>
    </location>
</feature>
<dbReference type="Pfam" id="PF21528">
    <property type="entry name" value="CC2D1A-B_DM14"/>
    <property type="match status" value="2"/>
</dbReference>
<feature type="compositionally biased region" description="Pro residues" evidence="2">
    <location>
        <begin position="436"/>
        <end position="447"/>
    </location>
</feature>
<feature type="region of interest" description="Disordered" evidence="2">
    <location>
        <begin position="59"/>
        <end position="87"/>
    </location>
</feature>
<evidence type="ECO:0000259" key="3">
    <source>
        <dbReference type="PROSITE" id="PS50004"/>
    </source>
</evidence>
<dbReference type="AlphaFoldDB" id="A0A016TB15"/>
<proteinExistence type="inferred from homology"/>
<dbReference type="PROSITE" id="PS50004">
    <property type="entry name" value="C2"/>
    <property type="match status" value="1"/>
</dbReference>
<dbReference type="SUPFAM" id="SSF49562">
    <property type="entry name" value="C2 domain (Calcium/lipid-binding domain, CaLB)"/>
    <property type="match status" value="1"/>
</dbReference>